<dbReference type="FunCoup" id="G0VCG0">
    <property type="interactions" value="53"/>
</dbReference>
<dbReference type="eggNOG" id="ENOG502R7FJ">
    <property type="taxonomic scope" value="Eukaryota"/>
</dbReference>
<keyword evidence="1" id="KW-0962">Peroxisome biogenesis</keyword>
<evidence type="ECO:0000256" key="4">
    <source>
        <dbReference type="ARBA" id="ARBA00046271"/>
    </source>
</evidence>
<comment type="subcellular location">
    <subcellularLocation>
        <location evidence="4">Peroxisome membrane</location>
    </subcellularLocation>
</comment>
<protein>
    <recommendedName>
        <fullName evidence="8">Peroxisomal membrane protein PEX25</fullName>
    </recommendedName>
</protein>
<dbReference type="Proteomes" id="UP000001640">
    <property type="component" value="Chromosome 3"/>
</dbReference>
<dbReference type="GO" id="GO:0044375">
    <property type="term" value="P:regulation of peroxisome size"/>
    <property type="evidence" value="ECO:0007669"/>
    <property type="project" value="EnsemblFungi"/>
</dbReference>
<dbReference type="GO" id="GO:0005778">
    <property type="term" value="C:peroxisomal membrane"/>
    <property type="evidence" value="ECO:0007669"/>
    <property type="project" value="UniProtKB-SubCell"/>
</dbReference>
<dbReference type="OMA" id="YGIMDEL"/>
<gene>
    <name evidence="6" type="primary">NCAS0C01800</name>
    <name evidence="6" type="ordered locus">NCAS_0C01800</name>
</gene>
<evidence type="ECO:0008006" key="8">
    <source>
        <dbReference type="Google" id="ProtNLM"/>
    </source>
</evidence>
<dbReference type="GO" id="GO:0016558">
    <property type="term" value="P:protein import into peroxisome matrix"/>
    <property type="evidence" value="ECO:0007669"/>
    <property type="project" value="EnsemblFungi"/>
</dbReference>
<keyword evidence="7" id="KW-1185">Reference proteome</keyword>
<dbReference type="InParanoid" id="G0VCG0"/>
<dbReference type="EMBL" id="HE576754">
    <property type="protein sequence ID" value="CCC69170.1"/>
    <property type="molecule type" value="Genomic_DNA"/>
</dbReference>
<dbReference type="GeneID" id="96902753"/>
<dbReference type="GO" id="GO:0016559">
    <property type="term" value="P:peroxisome fission"/>
    <property type="evidence" value="ECO:0007669"/>
    <property type="project" value="EnsemblFungi"/>
</dbReference>
<dbReference type="PANTHER" id="PTHR12652">
    <property type="entry name" value="PEROXISOMAL BIOGENESIS FACTOR 11"/>
    <property type="match status" value="1"/>
</dbReference>
<keyword evidence="2" id="KW-0472">Membrane</keyword>
<evidence type="ECO:0000313" key="7">
    <source>
        <dbReference type="Proteomes" id="UP000001640"/>
    </source>
</evidence>
<evidence type="ECO:0000313" key="6">
    <source>
        <dbReference type="EMBL" id="CCC69170.1"/>
    </source>
</evidence>
<dbReference type="PANTHER" id="PTHR12652:SF50">
    <property type="entry name" value="PEROXIN 11"/>
    <property type="match status" value="1"/>
</dbReference>
<dbReference type="InterPro" id="IPR008733">
    <property type="entry name" value="PEX11"/>
</dbReference>
<feature type="region of interest" description="Disordered" evidence="5">
    <location>
        <begin position="22"/>
        <end position="48"/>
    </location>
</feature>
<dbReference type="KEGG" id="ncs:NCAS_0C01800"/>
<accession>G0VCG0</accession>
<evidence type="ECO:0000256" key="1">
    <source>
        <dbReference type="ARBA" id="ARBA00022593"/>
    </source>
</evidence>
<evidence type="ECO:0000256" key="2">
    <source>
        <dbReference type="ARBA" id="ARBA00023136"/>
    </source>
</evidence>
<reference evidence="6 7" key="1">
    <citation type="journal article" date="2011" name="Proc. Natl. Acad. Sci. U.S.A.">
        <title>Evolutionary erosion of yeast sex chromosomes by mating-type switching accidents.</title>
        <authorList>
            <person name="Gordon J.L."/>
            <person name="Armisen D."/>
            <person name="Proux-Wera E."/>
            <person name="Oheigeartaigh S.S."/>
            <person name="Byrne K.P."/>
            <person name="Wolfe K.H."/>
        </authorList>
    </citation>
    <scope>NUCLEOTIDE SEQUENCE [LARGE SCALE GENOMIC DNA]</scope>
    <source>
        <strain evidence="7">ATCC 76901 / BCRC 22586 / CBS 4309 / NBRC 1992 / NRRL Y-12630</strain>
    </source>
</reference>
<dbReference type="Pfam" id="PF05648">
    <property type="entry name" value="PEX11"/>
    <property type="match status" value="1"/>
</dbReference>
<name>G0VCG0_NAUCA</name>
<proteinExistence type="predicted"/>
<evidence type="ECO:0000256" key="5">
    <source>
        <dbReference type="SAM" id="MobiDB-lite"/>
    </source>
</evidence>
<sequence length="375" mass="43631">MSLDEPASIDISMDPTTLKNNFLPSSMGLTPRDKNESEMTLVSPTPVSGIKQDETTERQLKIIKNIDILKYLINSLAGKDKFVKIIKCLLELFQQWVLNPARIAQDKNNLRALLLSNPLVWKNLLIHPVKFVRVMTLAVLTNISSNVAFSTAHLSTFRYMLRFGSSPFKMYQLYEKLKSTNRKNYQQVWFNEESLQETLDLYYTIFDEIDLLFKLKLISSKRNPKFYNFVTRNETISWQYDIILSWKQNWVQLQSLQREIIQLQVQLKIKSNSLNLSTQYHNNESEIGKQLLNDLQINEKWSLLKRETNAKLQELNEKKQIVYLDLTRLTFDLLANSTDLFNIKTPRGTYTALSLCSGAVGMIKLWKNARKTLST</sequence>
<dbReference type="HOGENOM" id="CLU_043324_0_0_1"/>
<keyword evidence="3" id="KW-0576">Peroxisome</keyword>
<dbReference type="OrthoDB" id="411017at2759"/>
<organism evidence="6 7">
    <name type="scientific">Naumovozyma castellii</name>
    <name type="common">Yeast</name>
    <name type="synonym">Saccharomyces castellii</name>
    <dbReference type="NCBI Taxonomy" id="27288"/>
    <lineage>
        <taxon>Eukaryota</taxon>
        <taxon>Fungi</taxon>
        <taxon>Dikarya</taxon>
        <taxon>Ascomycota</taxon>
        <taxon>Saccharomycotina</taxon>
        <taxon>Saccharomycetes</taxon>
        <taxon>Saccharomycetales</taxon>
        <taxon>Saccharomycetaceae</taxon>
        <taxon>Naumovozyma</taxon>
    </lineage>
</organism>
<dbReference type="RefSeq" id="XP_003675536.1">
    <property type="nucleotide sequence ID" value="XM_003675488.1"/>
</dbReference>
<reference key="2">
    <citation type="submission" date="2011-08" db="EMBL/GenBank/DDBJ databases">
        <title>Genome sequence of Naumovozyma castellii.</title>
        <authorList>
            <person name="Gordon J.L."/>
            <person name="Armisen D."/>
            <person name="Proux-Wera E."/>
            <person name="OhEigeartaigh S.S."/>
            <person name="Byrne K.P."/>
            <person name="Wolfe K.H."/>
        </authorList>
    </citation>
    <scope>NUCLEOTIDE SEQUENCE</scope>
    <source>
        <strain>Type strain:CBS 4309</strain>
    </source>
</reference>
<evidence type="ECO:0000256" key="3">
    <source>
        <dbReference type="ARBA" id="ARBA00023140"/>
    </source>
</evidence>
<dbReference type="AlphaFoldDB" id="G0VCG0"/>